<name>A0A3M7T0I3_BRAPC</name>
<keyword evidence="2" id="KW-1185">Reference proteome</keyword>
<sequence>MEAAVGLNEPSLLVEGVKLDLLVCGRPGRVCGVENSPRIVIQVADRRGLAHAQTLLALVQRLVGISPVQINGTVDSLFRSLSMLLVIMRLDKLTGKLEFRFVCEPVSSEFKVKVEEDFLRSVMNRSNVLGTDDGLNWRLSRLSMEADSEDDSGELRLSCF</sequence>
<gene>
    <name evidence="1" type="ORF">BpHYR1_053248</name>
</gene>
<dbReference type="Proteomes" id="UP000276133">
    <property type="component" value="Unassembled WGS sequence"/>
</dbReference>
<dbReference type="EMBL" id="REGN01000520">
    <property type="protein sequence ID" value="RNA41330.1"/>
    <property type="molecule type" value="Genomic_DNA"/>
</dbReference>
<dbReference type="AlphaFoldDB" id="A0A3M7T0I3"/>
<proteinExistence type="predicted"/>
<accession>A0A3M7T0I3</accession>
<reference evidence="1 2" key="1">
    <citation type="journal article" date="2018" name="Sci. Rep.">
        <title>Genomic signatures of local adaptation to the degree of environmental predictability in rotifers.</title>
        <authorList>
            <person name="Franch-Gras L."/>
            <person name="Hahn C."/>
            <person name="Garcia-Roger E.M."/>
            <person name="Carmona M.J."/>
            <person name="Serra M."/>
            <person name="Gomez A."/>
        </authorList>
    </citation>
    <scope>NUCLEOTIDE SEQUENCE [LARGE SCALE GENOMIC DNA]</scope>
    <source>
        <strain evidence="1">HYR1</strain>
    </source>
</reference>
<comment type="caution">
    <text evidence="1">The sequence shown here is derived from an EMBL/GenBank/DDBJ whole genome shotgun (WGS) entry which is preliminary data.</text>
</comment>
<evidence type="ECO:0000313" key="1">
    <source>
        <dbReference type="EMBL" id="RNA41330.1"/>
    </source>
</evidence>
<organism evidence="1 2">
    <name type="scientific">Brachionus plicatilis</name>
    <name type="common">Marine rotifer</name>
    <name type="synonym">Brachionus muelleri</name>
    <dbReference type="NCBI Taxonomy" id="10195"/>
    <lineage>
        <taxon>Eukaryota</taxon>
        <taxon>Metazoa</taxon>
        <taxon>Spiralia</taxon>
        <taxon>Gnathifera</taxon>
        <taxon>Rotifera</taxon>
        <taxon>Eurotatoria</taxon>
        <taxon>Monogononta</taxon>
        <taxon>Pseudotrocha</taxon>
        <taxon>Ploima</taxon>
        <taxon>Brachionidae</taxon>
        <taxon>Brachionus</taxon>
    </lineage>
</organism>
<protein>
    <submittedName>
        <fullName evidence="1">Uncharacterized protein</fullName>
    </submittedName>
</protein>
<evidence type="ECO:0000313" key="2">
    <source>
        <dbReference type="Proteomes" id="UP000276133"/>
    </source>
</evidence>